<dbReference type="GO" id="GO:0031992">
    <property type="term" value="F:energy transducer activity"/>
    <property type="evidence" value="ECO:0007669"/>
    <property type="project" value="InterPro"/>
</dbReference>
<feature type="region of interest" description="Disordered" evidence="6">
    <location>
        <begin position="500"/>
        <end position="524"/>
    </location>
</feature>
<evidence type="ECO:0000259" key="7">
    <source>
        <dbReference type="PROSITE" id="PS52015"/>
    </source>
</evidence>
<keyword evidence="3 5" id="KW-1133">Transmembrane helix</keyword>
<keyword evidence="4 5" id="KW-0472">Membrane</keyword>
<dbReference type="SUPFAM" id="SSF74653">
    <property type="entry name" value="TolA/TonB C-terminal domain"/>
    <property type="match status" value="1"/>
</dbReference>
<keyword evidence="5" id="KW-0997">Cell inner membrane</keyword>
<feature type="domain" description="TonB C-terminal" evidence="7">
    <location>
        <begin position="407"/>
        <end position="504"/>
    </location>
</feature>
<keyword evidence="5" id="KW-0653">Protein transport</keyword>
<dbReference type="GO" id="GO:0030288">
    <property type="term" value="C:outer membrane-bounded periplasmic space"/>
    <property type="evidence" value="ECO:0007669"/>
    <property type="project" value="InterPro"/>
</dbReference>
<comment type="similarity">
    <text evidence="5">Belongs to the TonB family.</text>
</comment>
<sequence length="524" mass="57812">MFDLGDIVTLVSFLVIKPTLILLLIFWLLKQFTYDSAAAQFYCLSLGMLALLGLPLAAALMPAIEVAVLPAHNPAWTLAGPLSGTTAVLAGLLAIYLLGVFWVLFYTASGVLMVYRRGRGCPPCRDRHTLALIDELRAALGIGRPVAVVVVPSLHTPQVWGWRRPLLLIPPALTIWPAERQRRVLIHELAHVQRHDWALLMLTKLVCALFWFLPLTWLAGRRLQAMAELACDDRVVELAGRRLDYAEDLISMVKHARRQAHSDVVLSAAAPSQLADRIRALLDGARDRGHCSTASRIGLWLLVLALLLPLSSLQATSLPDAVARVKHYLVQPVSLAAAHADLETVDKPATESPATIDLAAMKAGLQVDSPPPMEQLLVVARQAPEQREDWVAGIAQPLLAPVQHAEVQILGYMPLVTVTPIYPERARRRGLEGRVIVQFTISPQGRVEQPRILVSQPGRVFDRAVLRALRGFRFRPYRIEGEPVAVTGVTETFIFRLTEPENPQRRRHPPPFAGPTQIARAPAT</sequence>
<dbReference type="GO" id="GO:0015031">
    <property type="term" value="P:protein transport"/>
    <property type="evidence" value="ECO:0007669"/>
    <property type="project" value="UniProtKB-UniRule"/>
</dbReference>
<dbReference type="EMBL" id="VHSG01000003">
    <property type="protein sequence ID" value="TQV85632.1"/>
    <property type="molecule type" value="Genomic_DNA"/>
</dbReference>
<proteinExistence type="inferred from homology"/>
<organism evidence="8 9">
    <name type="scientific">Exilibacterium tricleocarpae</name>
    <dbReference type="NCBI Taxonomy" id="2591008"/>
    <lineage>
        <taxon>Bacteria</taxon>
        <taxon>Pseudomonadati</taxon>
        <taxon>Pseudomonadota</taxon>
        <taxon>Gammaproteobacteria</taxon>
        <taxon>Cellvibrionales</taxon>
        <taxon>Cellvibrionaceae</taxon>
        <taxon>Exilibacterium</taxon>
    </lineage>
</organism>
<comment type="subcellular location">
    <subcellularLocation>
        <location evidence="5">Cell inner membrane</location>
        <topology evidence="5">Single-pass membrane protein</topology>
        <orientation evidence="5">Periplasmic side</orientation>
    </subcellularLocation>
    <subcellularLocation>
        <location evidence="1">Membrane</location>
        <topology evidence="1">Single-pass membrane protein</topology>
    </subcellularLocation>
</comment>
<comment type="function">
    <text evidence="5">Interacts with outer membrane receptor proteins that carry out high-affinity binding and energy dependent uptake into the periplasmic space of specific substrates. It could act to transduce energy from the cytoplasmic membrane to specific energy-requiring processes in the outer membrane, resulting in the release into the periplasm of ligands bound by these outer membrane proteins.</text>
</comment>
<feature type="transmembrane region" description="Helical" evidence="5">
    <location>
        <begin position="197"/>
        <end position="219"/>
    </location>
</feature>
<keyword evidence="2 5" id="KW-0812">Transmembrane</keyword>
<dbReference type="PANTHER" id="PTHR34978:SF3">
    <property type="entry name" value="SLR0241 PROTEIN"/>
    <property type="match status" value="1"/>
</dbReference>
<keyword evidence="5" id="KW-0735">Signal-anchor</keyword>
<feature type="transmembrane region" description="Helical" evidence="5">
    <location>
        <begin position="6"/>
        <end position="29"/>
    </location>
</feature>
<keyword evidence="5" id="KW-1003">Cell membrane</keyword>
<feature type="transmembrane region" description="Helical" evidence="5">
    <location>
        <begin position="41"/>
        <end position="64"/>
    </location>
</feature>
<accession>A0A545U837</accession>
<keyword evidence="9" id="KW-1185">Reference proteome</keyword>
<dbReference type="GO" id="GO:0055085">
    <property type="term" value="P:transmembrane transport"/>
    <property type="evidence" value="ECO:0007669"/>
    <property type="project" value="InterPro"/>
</dbReference>
<dbReference type="Gene3D" id="3.30.1150.10">
    <property type="match status" value="1"/>
</dbReference>
<evidence type="ECO:0000256" key="5">
    <source>
        <dbReference type="RuleBase" id="RU362123"/>
    </source>
</evidence>
<dbReference type="PROSITE" id="PS52015">
    <property type="entry name" value="TONB_CTD"/>
    <property type="match status" value="1"/>
</dbReference>
<evidence type="ECO:0000313" key="9">
    <source>
        <dbReference type="Proteomes" id="UP000319732"/>
    </source>
</evidence>
<dbReference type="OrthoDB" id="5696981at2"/>
<dbReference type="GO" id="GO:0015891">
    <property type="term" value="P:siderophore transport"/>
    <property type="evidence" value="ECO:0007669"/>
    <property type="project" value="InterPro"/>
</dbReference>
<dbReference type="InterPro" id="IPR008756">
    <property type="entry name" value="Peptidase_M56"/>
</dbReference>
<dbReference type="InterPro" id="IPR006260">
    <property type="entry name" value="TonB/TolA_C"/>
</dbReference>
<evidence type="ECO:0000256" key="6">
    <source>
        <dbReference type="SAM" id="MobiDB-lite"/>
    </source>
</evidence>
<evidence type="ECO:0000313" key="8">
    <source>
        <dbReference type="EMBL" id="TQV85632.1"/>
    </source>
</evidence>
<gene>
    <name evidence="8" type="ORF">FKG94_01945</name>
</gene>
<dbReference type="Pfam" id="PF03544">
    <property type="entry name" value="TonB_C"/>
    <property type="match status" value="1"/>
</dbReference>
<name>A0A545U837_9GAMM</name>
<dbReference type="InterPro" id="IPR052173">
    <property type="entry name" value="Beta-lactam_resp_regulator"/>
</dbReference>
<evidence type="ECO:0000256" key="4">
    <source>
        <dbReference type="ARBA" id="ARBA00023136"/>
    </source>
</evidence>
<reference evidence="8 9" key="1">
    <citation type="submission" date="2019-06" db="EMBL/GenBank/DDBJ databases">
        <title>Whole genome sequence for Cellvibrionaceae sp. R142.</title>
        <authorList>
            <person name="Wang G."/>
        </authorList>
    </citation>
    <scope>NUCLEOTIDE SEQUENCE [LARGE SCALE GENOMIC DNA]</scope>
    <source>
        <strain evidence="8 9">R142</strain>
    </source>
</reference>
<comment type="caution">
    <text evidence="5">Lacks conserved residue(s) required for the propagation of feature annotation.</text>
</comment>
<evidence type="ECO:0000256" key="1">
    <source>
        <dbReference type="ARBA" id="ARBA00004167"/>
    </source>
</evidence>
<dbReference type="AlphaFoldDB" id="A0A545U837"/>
<dbReference type="CDD" id="cd07341">
    <property type="entry name" value="M56_BlaR1_MecR1_like"/>
    <property type="match status" value="1"/>
</dbReference>
<comment type="caution">
    <text evidence="8">The sequence shown here is derived from an EMBL/GenBank/DDBJ whole genome shotgun (WGS) entry which is preliminary data.</text>
</comment>
<dbReference type="PANTHER" id="PTHR34978">
    <property type="entry name" value="POSSIBLE SENSOR-TRANSDUCER PROTEIN BLAR"/>
    <property type="match status" value="1"/>
</dbReference>
<dbReference type="RefSeq" id="WP_142902483.1">
    <property type="nucleotide sequence ID" value="NZ_ML660087.1"/>
</dbReference>
<feature type="transmembrane region" description="Helical" evidence="5">
    <location>
        <begin position="84"/>
        <end position="115"/>
    </location>
</feature>
<evidence type="ECO:0000256" key="3">
    <source>
        <dbReference type="ARBA" id="ARBA00022989"/>
    </source>
</evidence>
<dbReference type="NCBIfam" id="TIGR01352">
    <property type="entry name" value="tonB_Cterm"/>
    <property type="match status" value="1"/>
</dbReference>
<dbReference type="Pfam" id="PF05569">
    <property type="entry name" value="Peptidase_M56"/>
    <property type="match status" value="1"/>
</dbReference>
<keyword evidence="5" id="KW-0813">Transport</keyword>
<dbReference type="InterPro" id="IPR037682">
    <property type="entry name" value="TonB_C"/>
</dbReference>
<evidence type="ECO:0000256" key="2">
    <source>
        <dbReference type="ARBA" id="ARBA00022692"/>
    </source>
</evidence>
<dbReference type="InterPro" id="IPR003538">
    <property type="entry name" value="TonB"/>
</dbReference>
<dbReference type="PRINTS" id="PR01374">
    <property type="entry name" value="TONBPROTEIN"/>
</dbReference>
<protein>
    <recommendedName>
        <fullName evidence="5">Protein TonB</fullName>
    </recommendedName>
</protein>
<dbReference type="Proteomes" id="UP000319732">
    <property type="component" value="Unassembled WGS sequence"/>
</dbReference>
<dbReference type="GO" id="GO:0005886">
    <property type="term" value="C:plasma membrane"/>
    <property type="evidence" value="ECO:0007669"/>
    <property type="project" value="UniProtKB-SubCell"/>
</dbReference>